<comment type="subcellular location">
    <subcellularLocation>
        <location evidence="3">Cytoplasm</location>
    </subcellularLocation>
    <subcellularLocation>
        <location evidence="2">Nucleus</location>
    </subcellularLocation>
</comment>
<proteinExistence type="inferred from homology"/>
<dbReference type="CDD" id="cd07509">
    <property type="entry name" value="HAD_PPase"/>
    <property type="match status" value="1"/>
</dbReference>
<dbReference type="GO" id="GO:0004427">
    <property type="term" value="F:inorganic diphosphate phosphatase activity"/>
    <property type="evidence" value="ECO:0007669"/>
    <property type="project" value="UniProtKB-EC"/>
</dbReference>
<organism evidence="14 15">
    <name type="scientific">Desmophyllum pertusum</name>
    <dbReference type="NCBI Taxonomy" id="174260"/>
    <lineage>
        <taxon>Eukaryota</taxon>
        <taxon>Metazoa</taxon>
        <taxon>Cnidaria</taxon>
        <taxon>Anthozoa</taxon>
        <taxon>Hexacorallia</taxon>
        <taxon>Scleractinia</taxon>
        <taxon>Caryophylliina</taxon>
        <taxon>Caryophylliidae</taxon>
        <taxon>Desmophyllum</taxon>
    </lineage>
</organism>
<dbReference type="Pfam" id="PF13344">
    <property type="entry name" value="Hydrolase_6"/>
    <property type="match status" value="1"/>
</dbReference>
<comment type="catalytic activity">
    <reaction evidence="13">
        <text>diphosphate + H2O = 2 phosphate + H(+)</text>
        <dbReference type="Rhea" id="RHEA:24576"/>
        <dbReference type="ChEBI" id="CHEBI:15377"/>
        <dbReference type="ChEBI" id="CHEBI:15378"/>
        <dbReference type="ChEBI" id="CHEBI:33019"/>
        <dbReference type="ChEBI" id="CHEBI:43474"/>
        <dbReference type="EC" id="3.6.1.1"/>
    </reaction>
</comment>
<keyword evidence="6" id="KW-0963">Cytoplasm</keyword>
<keyword evidence="7" id="KW-0479">Metal-binding</keyword>
<evidence type="ECO:0000256" key="12">
    <source>
        <dbReference type="ARBA" id="ARBA00039357"/>
    </source>
</evidence>
<evidence type="ECO:0000256" key="8">
    <source>
        <dbReference type="ARBA" id="ARBA00022801"/>
    </source>
</evidence>
<keyword evidence="9" id="KW-0460">Magnesium</keyword>
<evidence type="ECO:0000256" key="10">
    <source>
        <dbReference type="ARBA" id="ARBA00023242"/>
    </source>
</evidence>
<evidence type="ECO:0000256" key="7">
    <source>
        <dbReference type="ARBA" id="ARBA00022723"/>
    </source>
</evidence>
<dbReference type="PANTHER" id="PTHR19288:SF44">
    <property type="entry name" value="PHOSPHOLYSINE PHOSPHOHISTIDINE INORGANIC PYROPHOSPHATE PHOSPHATASE"/>
    <property type="match status" value="1"/>
</dbReference>
<accession>A0A9X0CUY0</accession>
<dbReference type="GO" id="GO:0016791">
    <property type="term" value="F:phosphatase activity"/>
    <property type="evidence" value="ECO:0007669"/>
    <property type="project" value="InterPro"/>
</dbReference>
<dbReference type="InterPro" id="IPR036412">
    <property type="entry name" value="HAD-like_sf"/>
</dbReference>
<dbReference type="InterPro" id="IPR006357">
    <property type="entry name" value="HAD-SF_hydro_IIA"/>
</dbReference>
<reference evidence="14" key="1">
    <citation type="submission" date="2023-01" db="EMBL/GenBank/DDBJ databases">
        <title>Genome assembly of the deep-sea coral Lophelia pertusa.</title>
        <authorList>
            <person name="Herrera S."/>
            <person name="Cordes E."/>
        </authorList>
    </citation>
    <scope>NUCLEOTIDE SEQUENCE</scope>
    <source>
        <strain evidence="14">USNM1676648</strain>
        <tissue evidence="14">Polyp</tissue>
    </source>
</reference>
<name>A0A9X0CUY0_9CNID</name>
<dbReference type="NCBIfam" id="TIGR01458">
    <property type="entry name" value="HAD-SF-IIA-hyp3"/>
    <property type="match status" value="1"/>
</dbReference>
<protein>
    <recommendedName>
        <fullName evidence="12">Phospholysine phosphohistidine inorganic pyrophosphate phosphatase</fullName>
        <ecNumber evidence="5">3.6.1.1</ecNumber>
    </recommendedName>
</protein>
<keyword evidence="10" id="KW-0539">Nucleus</keyword>
<sequence>MAATGEETDGRPSWLVRKIRGLLLDISGVLYNGSEGGGEVIPGSVEAVEKLKAAGYKVQFCTNEDQCTREQLVHKLARFGFKLLPTELHAPSPVARKLLQERNLRPLLLMHPGGLAEFEGMDFLNPNCVVIGGAEDQFTYERMNKAFRLLLNSDNPVLLATGCGRYYRSGSNLLLDGGPYTKALEFACDVKAEIVGKPAATFFLAALEGIHVSPEDAVMIGDDIVSDVGGAQACGIRGVQVRTGKFRPEDENHPTVKPDGYVDNLAQAVDLILKYN</sequence>
<evidence type="ECO:0000313" key="14">
    <source>
        <dbReference type="EMBL" id="KAJ7375178.1"/>
    </source>
</evidence>
<dbReference type="InterPro" id="IPR023214">
    <property type="entry name" value="HAD_sf"/>
</dbReference>
<dbReference type="EMBL" id="MU826826">
    <property type="protein sequence ID" value="KAJ7375178.1"/>
    <property type="molecule type" value="Genomic_DNA"/>
</dbReference>
<dbReference type="GO" id="GO:0005634">
    <property type="term" value="C:nucleus"/>
    <property type="evidence" value="ECO:0007669"/>
    <property type="project" value="UniProtKB-SubCell"/>
</dbReference>
<dbReference type="Proteomes" id="UP001163046">
    <property type="component" value="Unassembled WGS sequence"/>
</dbReference>
<dbReference type="FunFam" id="3.40.50.1000:FF:000051">
    <property type="entry name" value="Phospholysine phosphohistidine inorganic pyrophosphate phosphatase"/>
    <property type="match status" value="1"/>
</dbReference>
<evidence type="ECO:0000256" key="5">
    <source>
        <dbReference type="ARBA" id="ARBA00012146"/>
    </source>
</evidence>
<comment type="similarity">
    <text evidence="4">Belongs to the HAD-like hydrolase superfamily.</text>
</comment>
<evidence type="ECO:0000256" key="6">
    <source>
        <dbReference type="ARBA" id="ARBA00022490"/>
    </source>
</evidence>
<keyword evidence="15" id="KW-1185">Reference proteome</keyword>
<comment type="function">
    <text evidence="11">Phosphatase that hydrolyzes imidodiphosphate, 3-phosphohistidine and 6-phospholysine. Has broad substrate specificity and can also hydrolyze inorganic diphosphate, but with lower efficiency.</text>
</comment>
<dbReference type="GO" id="GO:0046872">
    <property type="term" value="F:metal ion binding"/>
    <property type="evidence" value="ECO:0007669"/>
    <property type="project" value="UniProtKB-KW"/>
</dbReference>
<evidence type="ECO:0000256" key="9">
    <source>
        <dbReference type="ARBA" id="ARBA00022842"/>
    </source>
</evidence>
<dbReference type="Pfam" id="PF13242">
    <property type="entry name" value="Hydrolase_like"/>
    <property type="match status" value="1"/>
</dbReference>
<evidence type="ECO:0000256" key="1">
    <source>
        <dbReference type="ARBA" id="ARBA00001946"/>
    </source>
</evidence>
<evidence type="ECO:0000256" key="11">
    <source>
        <dbReference type="ARBA" id="ARBA00037258"/>
    </source>
</evidence>
<dbReference type="SUPFAM" id="SSF56784">
    <property type="entry name" value="HAD-like"/>
    <property type="match status" value="1"/>
</dbReference>
<evidence type="ECO:0000256" key="4">
    <source>
        <dbReference type="ARBA" id="ARBA00007958"/>
    </source>
</evidence>
<dbReference type="InterPro" id="IPR006355">
    <property type="entry name" value="LHPP/HDHD2"/>
</dbReference>
<dbReference type="OrthoDB" id="426235at2759"/>
<dbReference type="EC" id="3.6.1.1" evidence="5"/>
<gene>
    <name evidence="14" type="ORF">OS493_001917</name>
</gene>
<evidence type="ECO:0000313" key="15">
    <source>
        <dbReference type="Proteomes" id="UP001163046"/>
    </source>
</evidence>
<dbReference type="PANTHER" id="PTHR19288">
    <property type="entry name" value="4-NITROPHENYLPHOSPHATASE-RELATED"/>
    <property type="match status" value="1"/>
</dbReference>
<evidence type="ECO:0000256" key="3">
    <source>
        <dbReference type="ARBA" id="ARBA00004496"/>
    </source>
</evidence>
<dbReference type="GO" id="GO:0005829">
    <property type="term" value="C:cytosol"/>
    <property type="evidence" value="ECO:0007669"/>
    <property type="project" value="TreeGrafter"/>
</dbReference>
<evidence type="ECO:0000256" key="13">
    <source>
        <dbReference type="ARBA" id="ARBA00047820"/>
    </source>
</evidence>
<comment type="cofactor">
    <cofactor evidence="1">
        <name>Mg(2+)</name>
        <dbReference type="ChEBI" id="CHEBI:18420"/>
    </cofactor>
</comment>
<keyword evidence="8" id="KW-0378">Hydrolase</keyword>
<evidence type="ECO:0000256" key="2">
    <source>
        <dbReference type="ARBA" id="ARBA00004123"/>
    </source>
</evidence>
<dbReference type="AlphaFoldDB" id="A0A9X0CUY0"/>
<dbReference type="Gene3D" id="3.40.50.1000">
    <property type="entry name" value="HAD superfamily/HAD-like"/>
    <property type="match status" value="2"/>
</dbReference>
<comment type="caution">
    <text evidence="14">The sequence shown here is derived from an EMBL/GenBank/DDBJ whole genome shotgun (WGS) entry which is preliminary data.</text>
</comment>